<evidence type="ECO:0000313" key="1">
    <source>
        <dbReference type="EMBL" id="KAK1372696.1"/>
    </source>
</evidence>
<dbReference type="PANTHER" id="PTHR32487:SF0">
    <property type="entry name" value="3-OXO-DELTA(4,5)-STEROID 5-BETA-REDUCTASE"/>
    <property type="match status" value="1"/>
</dbReference>
<dbReference type="AlphaFoldDB" id="A0AAD8HT31"/>
<name>A0AAD8HT31_9APIA</name>
<evidence type="ECO:0000313" key="2">
    <source>
        <dbReference type="Proteomes" id="UP001237642"/>
    </source>
</evidence>
<proteinExistence type="predicted"/>
<dbReference type="PANTHER" id="PTHR32487">
    <property type="entry name" value="3-OXO-DELTA(4,5)-STEROID 5-BETA-REDUCTASE"/>
    <property type="match status" value="1"/>
</dbReference>
<reference evidence="1" key="1">
    <citation type="submission" date="2023-02" db="EMBL/GenBank/DDBJ databases">
        <title>Genome of toxic invasive species Heracleum sosnowskyi carries increased number of genes despite the absence of recent whole-genome duplications.</title>
        <authorList>
            <person name="Schelkunov M."/>
            <person name="Shtratnikova V."/>
            <person name="Makarenko M."/>
            <person name="Klepikova A."/>
            <person name="Omelchenko D."/>
            <person name="Novikova G."/>
            <person name="Obukhova E."/>
            <person name="Bogdanov V."/>
            <person name="Penin A."/>
            <person name="Logacheva M."/>
        </authorList>
    </citation>
    <scope>NUCLEOTIDE SEQUENCE</scope>
    <source>
        <strain evidence="1">Hsosn_3</strain>
        <tissue evidence="1">Leaf</tissue>
    </source>
</reference>
<keyword evidence="2" id="KW-1185">Reference proteome</keyword>
<organism evidence="1 2">
    <name type="scientific">Heracleum sosnowskyi</name>
    <dbReference type="NCBI Taxonomy" id="360622"/>
    <lineage>
        <taxon>Eukaryota</taxon>
        <taxon>Viridiplantae</taxon>
        <taxon>Streptophyta</taxon>
        <taxon>Embryophyta</taxon>
        <taxon>Tracheophyta</taxon>
        <taxon>Spermatophyta</taxon>
        <taxon>Magnoliopsida</taxon>
        <taxon>eudicotyledons</taxon>
        <taxon>Gunneridae</taxon>
        <taxon>Pentapetalae</taxon>
        <taxon>asterids</taxon>
        <taxon>campanulids</taxon>
        <taxon>Apiales</taxon>
        <taxon>Apiaceae</taxon>
        <taxon>Apioideae</taxon>
        <taxon>apioid superclade</taxon>
        <taxon>Tordylieae</taxon>
        <taxon>Tordyliinae</taxon>
        <taxon>Heracleum</taxon>
    </lineage>
</organism>
<dbReference type="Gene3D" id="3.40.50.720">
    <property type="entry name" value="NAD(P)-binding Rossmann-like Domain"/>
    <property type="match status" value="1"/>
</dbReference>
<reference evidence="1" key="2">
    <citation type="submission" date="2023-05" db="EMBL/GenBank/DDBJ databases">
        <authorList>
            <person name="Schelkunov M.I."/>
        </authorList>
    </citation>
    <scope>NUCLEOTIDE SEQUENCE</scope>
    <source>
        <strain evidence="1">Hsosn_3</strain>
        <tissue evidence="1">Leaf</tissue>
    </source>
</reference>
<dbReference type="EMBL" id="JAUIZM010000007">
    <property type="protein sequence ID" value="KAK1372696.1"/>
    <property type="molecule type" value="Genomic_DNA"/>
</dbReference>
<gene>
    <name evidence="1" type="ORF">POM88_028889</name>
</gene>
<sequence length="126" mass="14392">MEDMINSLICGEDLIVNGWNVLKTLPHVDICALLFNCSNRDVFRWKHFWKVLGEQFEVECGSFESGERFSLAEMMKDKGPVWDKIVEEKGLVPTKLEEVAAWWFADGLFNCTCPLNSIQNLASFIG</sequence>
<accession>A0AAD8HT31</accession>
<comment type="caution">
    <text evidence="1">The sequence shown here is derived from an EMBL/GenBank/DDBJ whole genome shotgun (WGS) entry which is preliminary data.</text>
</comment>
<protein>
    <submittedName>
        <fullName evidence="1">Uncharacterized protein</fullName>
    </submittedName>
</protein>
<dbReference type="Proteomes" id="UP001237642">
    <property type="component" value="Unassembled WGS sequence"/>
</dbReference>